<dbReference type="Gene3D" id="3.40.50.80">
    <property type="entry name" value="Nucleotide-binding domain of ferredoxin-NADP reductase (FNR) module"/>
    <property type="match status" value="1"/>
</dbReference>
<dbReference type="AlphaFoldDB" id="A0A395NT09"/>
<feature type="compositionally biased region" description="Polar residues" evidence="10">
    <location>
        <begin position="520"/>
        <end position="538"/>
    </location>
</feature>
<dbReference type="InterPro" id="IPR013121">
    <property type="entry name" value="Fe_red_NAD-bd_6"/>
</dbReference>
<feature type="domain" description="FAD-binding FR-type" evidence="12">
    <location>
        <begin position="281"/>
        <end position="416"/>
    </location>
</feature>
<keyword evidence="9 11" id="KW-0472">Membrane</keyword>
<keyword evidence="5" id="KW-0249">Electron transport</keyword>
<dbReference type="CDD" id="cd06186">
    <property type="entry name" value="NOX_Duox_like_FAD_NADP"/>
    <property type="match status" value="1"/>
</dbReference>
<evidence type="ECO:0000256" key="1">
    <source>
        <dbReference type="ARBA" id="ARBA00004141"/>
    </source>
</evidence>
<dbReference type="OrthoDB" id="10006946at2759"/>
<dbReference type="GO" id="GO:0015677">
    <property type="term" value="P:copper ion import"/>
    <property type="evidence" value="ECO:0007669"/>
    <property type="project" value="TreeGrafter"/>
</dbReference>
<evidence type="ECO:0000256" key="6">
    <source>
        <dbReference type="ARBA" id="ARBA00022989"/>
    </source>
</evidence>
<dbReference type="InterPro" id="IPR013130">
    <property type="entry name" value="Fe3_Rdtase_TM_dom"/>
</dbReference>
<dbReference type="InterPro" id="IPR013112">
    <property type="entry name" value="FAD-bd_8"/>
</dbReference>
<dbReference type="PANTHER" id="PTHR32361">
    <property type="entry name" value="FERRIC/CUPRIC REDUCTASE TRANSMEMBRANE COMPONENT"/>
    <property type="match status" value="1"/>
</dbReference>
<evidence type="ECO:0000256" key="10">
    <source>
        <dbReference type="SAM" id="MobiDB-lite"/>
    </source>
</evidence>
<dbReference type="SFLD" id="SFLDS00052">
    <property type="entry name" value="Ferric_Reductase_Domain"/>
    <property type="match status" value="1"/>
</dbReference>
<evidence type="ECO:0000256" key="5">
    <source>
        <dbReference type="ARBA" id="ARBA00022982"/>
    </source>
</evidence>
<evidence type="ECO:0000259" key="12">
    <source>
        <dbReference type="PROSITE" id="PS51384"/>
    </source>
</evidence>
<evidence type="ECO:0000256" key="2">
    <source>
        <dbReference type="ARBA" id="ARBA00006278"/>
    </source>
</evidence>
<evidence type="ECO:0000313" key="14">
    <source>
        <dbReference type="Proteomes" id="UP000266272"/>
    </source>
</evidence>
<keyword evidence="8" id="KW-0406">Ion transport</keyword>
<reference evidence="13 14" key="1">
    <citation type="journal article" date="2018" name="PLoS Pathog.">
        <title>Evolution of structural diversity of trichothecenes, a family of toxins produced by plant pathogenic and entomopathogenic fungi.</title>
        <authorList>
            <person name="Proctor R.H."/>
            <person name="McCormick S.P."/>
            <person name="Kim H.S."/>
            <person name="Cardoza R.E."/>
            <person name="Stanley A.M."/>
            <person name="Lindo L."/>
            <person name="Kelly A."/>
            <person name="Brown D.W."/>
            <person name="Lee T."/>
            <person name="Vaughan M.M."/>
            <person name="Alexander N.J."/>
            <person name="Busman M."/>
            <person name="Gutierrez S."/>
        </authorList>
    </citation>
    <scope>NUCLEOTIDE SEQUENCE [LARGE SCALE GENOMIC DNA]</scope>
    <source>
        <strain evidence="13 14">IBT 40837</strain>
    </source>
</reference>
<dbReference type="STRING" id="490622.A0A395NT09"/>
<dbReference type="GO" id="GO:0005886">
    <property type="term" value="C:plasma membrane"/>
    <property type="evidence" value="ECO:0007669"/>
    <property type="project" value="TreeGrafter"/>
</dbReference>
<evidence type="ECO:0000313" key="13">
    <source>
        <dbReference type="EMBL" id="RFU79189.1"/>
    </source>
</evidence>
<keyword evidence="6 11" id="KW-1133">Transmembrane helix</keyword>
<feature type="transmembrane region" description="Helical" evidence="11">
    <location>
        <begin position="115"/>
        <end position="134"/>
    </location>
</feature>
<evidence type="ECO:0000256" key="8">
    <source>
        <dbReference type="ARBA" id="ARBA00023065"/>
    </source>
</evidence>
<dbReference type="GO" id="GO:0006879">
    <property type="term" value="P:intracellular iron ion homeostasis"/>
    <property type="evidence" value="ECO:0007669"/>
    <property type="project" value="TreeGrafter"/>
</dbReference>
<evidence type="ECO:0000256" key="3">
    <source>
        <dbReference type="ARBA" id="ARBA00022448"/>
    </source>
</evidence>
<evidence type="ECO:0000256" key="11">
    <source>
        <dbReference type="SAM" id="Phobius"/>
    </source>
</evidence>
<dbReference type="Pfam" id="PF08022">
    <property type="entry name" value="FAD_binding_8"/>
    <property type="match status" value="1"/>
</dbReference>
<comment type="caution">
    <text evidence="13">The sequence shown here is derived from an EMBL/GenBank/DDBJ whole genome shotgun (WGS) entry which is preliminary data.</text>
</comment>
<dbReference type="InterPro" id="IPR039261">
    <property type="entry name" value="FNR_nucleotide-bd"/>
</dbReference>
<keyword evidence="4 11" id="KW-0812">Transmembrane</keyword>
<feature type="region of interest" description="Disordered" evidence="10">
    <location>
        <begin position="500"/>
        <end position="538"/>
    </location>
</feature>
<evidence type="ECO:0000256" key="9">
    <source>
        <dbReference type="ARBA" id="ARBA00023136"/>
    </source>
</evidence>
<dbReference type="SFLD" id="SFLDG01168">
    <property type="entry name" value="Ferric_reductase_subgroup_(FRE"/>
    <property type="match status" value="1"/>
</dbReference>
<feature type="transmembrane region" description="Helical" evidence="11">
    <location>
        <begin position="28"/>
        <end position="47"/>
    </location>
</feature>
<protein>
    <submittedName>
        <fullName evidence="13">Ferric reductase, nad binding</fullName>
    </submittedName>
</protein>
<dbReference type="Proteomes" id="UP000266272">
    <property type="component" value="Unassembled WGS sequence"/>
</dbReference>
<organism evidence="13 14">
    <name type="scientific">Trichoderma arundinaceum</name>
    <dbReference type="NCBI Taxonomy" id="490622"/>
    <lineage>
        <taxon>Eukaryota</taxon>
        <taxon>Fungi</taxon>
        <taxon>Dikarya</taxon>
        <taxon>Ascomycota</taxon>
        <taxon>Pezizomycotina</taxon>
        <taxon>Sordariomycetes</taxon>
        <taxon>Hypocreomycetidae</taxon>
        <taxon>Hypocreales</taxon>
        <taxon>Hypocreaceae</taxon>
        <taxon>Trichoderma</taxon>
    </lineage>
</organism>
<dbReference type="Pfam" id="PF08030">
    <property type="entry name" value="NAD_binding_6"/>
    <property type="match status" value="1"/>
</dbReference>
<dbReference type="EMBL" id="PXOA01000172">
    <property type="protein sequence ID" value="RFU79189.1"/>
    <property type="molecule type" value="Genomic_DNA"/>
</dbReference>
<dbReference type="PANTHER" id="PTHR32361:SF28">
    <property type="entry name" value="FRP1P"/>
    <property type="match status" value="1"/>
</dbReference>
<dbReference type="GO" id="GO:0000293">
    <property type="term" value="F:ferric-chelate reductase activity"/>
    <property type="evidence" value="ECO:0007669"/>
    <property type="project" value="UniProtKB-ARBA"/>
</dbReference>
<feature type="transmembrane region" description="Helical" evidence="11">
    <location>
        <begin position="216"/>
        <end position="237"/>
    </location>
</feature>
<dbReference type="SUPFAM" id="SSF52343">
    <property type="entry name" value="Ferredoxin reductase-like, C-terminal NADP-linked domain"/>
    <property type="match status" value="1"/>
</dbReference>
<proteinExistence type="inferred from homology"/>
<dbReference type="PROSITE" id="PS51384">
    <property type="entry name" value="FAD_FR"/>
    <property type="match status" value="1"/>
</dbReference>
<evidence type="ECO:0000256" key="4">
    <source>
        <dbReference type="ARBA" id="ARBA00022692"/>
    </source>
</evidence>
<dbReference type="Pfam" id="PF01794">
    <property type="entry name" value="Ferric_reduct"/>
    <property type="match status" value="1"/>
</dbReference>
<dbReference type="InterPro" id="IPR017927">
    <property type="entry name" value="FAD-bd_FR_type"/>
</dbReference>
<accession>A0A395NT09</accession>
<keyword evidence="14" id="KW-1185">Reference proteome</keyword>
<feature type="transmembrane region" description="Helical" evidence="11">
    <location>
        <begin position="244"/>
        <end position="264"/>
    </location>
</feature>
<sequence>MGWLYHFVALTEEDVLLRRQTIDHYARIAHYSALAPAVVFLLLRLLLRAAGPVLSIGSHDGGERGEYTHIPGSPIVKAQRSSSIGTLRAWWRSLLWWLGEDIVFGGVSWGQRDEWVLGIIWTCWLLLLSILGTGEDYLHLTKRFGTIAVSQLPIQYLLALKALNPYAFAFNSSHEHINRYHRILGRIIYALIIVHVIFYNNFLILSGIWFKRVFTPVVFCGVLASLAFDGLIGTALVRVRQYSYRVFFITHLAVALFAPVLLFFHAHSGRVYAAESIVVFLVDLAVRKVGITHTASTLEAIPGTNLIKVSAPMPFEKIEQFQSRPGSHVYLSLPAEGRTNRYPASKSSVFDLLFNPFTVASVNEDKRTITLVARKRSGPMTDILSQFATATSSTSSDSDNQFTLAIEGPHGAIGKHFQGLLTWGASRILLVAGGVGATFALPLYHALQRDLPSAHTQFIWAIRSAGDATWAVTDSGPGKPLLEDDNVHLYLTENINISNDSGGSATNHSRDGSIELDNITPASRQQRTTAGSNNSRRPNFQKIVDDVFRQGVEEKVAVLVCGPEEMTRELRRRVGSWVHKGREVWWHNEGFGW</sequence>
<dbReference type="InterPro" id="IPR051410">
    <property type="entry name" value="Ferric/Cupric_Reductase"/>
</dbReference>
<gene>
    <name evidence="13" type="ORF">TARUN_3045</name>
</gene>
<name>A0A395NT09_TRIAR</name>
<dbReference type="GO" id="GO:0006826">
    <property type="term" value="P:iron ion transport"/>
    <property type="evidence" value="ECO:0007669"/>
    <property type="project" value="TreeGrafter"/>
</dbReference>
<keyword evidence="3" id="KW-0813">Transport</keyword>
<comment type="similarity">
    <text evidence="2">Belongs to the ferric reductase (FRE) family.</text>
</comment>
<comment type="subcellular location">
    <subcellularLocation>
        <location evidence="1">Membrane</location>
        <topology evidence="1">Multi-pass membrane protein</topology>
    </subcellularLocation>
</comment>
<keyword evidence="7" id="KW-0560">Oxidoreductase</keyword>
<feature type="transmembrane region" description="Helical" evidence="11">
    <location>
        <begin position="187"/>
        <end position="210"/>
    </location>
</feature>
<evidence type="ECO:0000256" key="7">
    <source>
        <dbReference type="ARBA" id="ARBA00023002"/>
    </source>
</evidence>